<evidence type="ECO:0000313" key="12">
    <source>
        <dbReference type="EMBL" id="NYE20209.1"/>
    </source>
</evidence>
<evidence type="ECO:0000256" key="7">
    <source>
        <dbReference type="ARBA" id="ARBA00022840"/>
    </source>
</evidence>
<sequence length="470" mass="50540">MTTTTTDTAVAPPQQRAAEGFWATYGRWWVNAPGSAVYLLVVFALAMTSIGVLASFFWTGIGLLILVIGLPMVALTLLIARVFGVVDRFLLGLTGLPRVAEPEWNRDAPDAGGFWMTLTRPIRNGHYWSYLVHGMIVNPIISTISFALTVTWLSVGLGGLTYWFWGVFLPRDDAGRWGQYVADFMPWLFGGWSWWAIEVVLYLVAGIIFTFTLPWVMGGLARMHHAIAQGMLGRWPSDDLAAEVRAEAAARGLAVQAEDAALRRLERDIHDGPQQRLVRLQMDLAALQRRAEAGDTDAAAELAREAQFHAKAALDEMRALSTGVAPPLLQDRGLAAALSALGAATALPVNLEVDPAVDAVSPEIARTIYFVVAELLTNAVKHSGASEVTVRAALRPATAQTQAMLDVWVLDNGHGGAHMSPGHGLEGLRDRVAGLRGILRVESPYGGPTTIGAHVPLPAPAAADAGVEVR</sequence>
<feature type="domain" description="Signal transduction histidine kinase subgroup 3 dimerisation and phosphoacceptor" evidence="10">
    <location>
        <begin position="263"/>
        <end position="327"/>
    </location>
</feature>
<dbReference type="RefSeq" id="WP_179489987.1">
    <property type="nucleotide sequence ID" value="NZ_JACCBV010000001.1"/>
</dbReference>
<keyword evidence="9" id="KW-0472">Membrane</keyword>
<reference evidence="12 13" key="1">
    <citation type="submission" date="2020-07" db="EMBL/GenBank/DDBJ databases">
        <title>Sequencing the genomes of 1000 actinobacteria strains.</title>
        <authorList>
            <person name="Klenk H.-P."/>
        </authorList>
    </citation>
    <scope>NUCLEOTIDE SEQUENCE [LARGE SCALE GENOMIC DNA]</scope>
    <source>
        <strain evidence="12 13">DSM 24662</strain>
    </source>
</reference>
<gene>
    <name evidence="12" type="ORF">BJ991_002237</name>
</gene>
<dbReference type="GO" id="GO:0016020">
    <property type="term" value="C:membrane"/>
    <property type="evidence" value="ECO:0007669"/>
    <property type="project" value="InterPro"/>
</dbReference>
<keyword evidence="9" id="KW-0812">Transmembrane</keyword>
<evidence type="ECO:0000256" key="4">
    <source>
        <dbReference type="ARBA" id="ARBA00022679"/>
    </source>
</evidence>
<dbReference type="CDD" id="cd16917">
    <property type="entry name" value="HATPase_UhpB-NarQ-NarX-like"/>
    <property type="match status" value="1"/>
</dbReference>
<evidence type="ECO:0000259" key="11">
    <source>
        <dbReference type="Pfam" id="PF13796"/>
    </source>
</evidence>
<dbReference type="InterPro" id="IPR025828">
    <property type="entry name" value="Put_sensor_dom"/>
</dbReference>
<evidence type="ECO:0000256" key="2">
    <source>
        <dbReference type="ARBA" id="ARBA00012438"/>
    </source>
</evidence>
<keyword evidence="9" id="KW-1133">Transmembrane helix</keyword>
<keyword evidence="4" id="KW-0808">Transferase</keyword>
<feature type="transmembrane region" description="Helical" evidence="9">
    <location>
        <begin position="36"/>
        <end position="56"/>
    </location>
</feature>
<keyword evidence="13" id="KW-1185">Reference proteome</keyword>
<dbReference type="Proteomes" id="UP000576969">
    <property type="component" value="Unassembled WGS sequence"/>
</dbReference>
<dbReference type="GO" id="GO:0005524">
    <property type="term" value="F:ATP binding"/>
    <property type="evidence" value="ECO:0007669"/>
    <property type="project" value="UniProtKB-KW"/>
</dbReference>
<evidence type="ECO:0000256" key="6">
    <source>
        <dbReference type="ARBA" id="ARBA00022777"/>
    </source>
</evidence>
<dbReference type="Pfam" id="PF07730">
    <property type="entry name" value="HisKA_3"/>
    <property type="match status" value="1"/>
</dbReference>
<evidence type="ECO:0000256" key="9">
    <source>
        <dbReference type="SAM" id="Phobius"/>
    </source>
</evidence>
<dbReference type="PANTHER" id="PTHR24421:SF10">
    <property type="entry name" value="NITRATE_NITRITE SENSOR PROTEIN NARQ"/>
    <property type="match status" value="1"/>
</dbReference>
<keyword evidence="6 12" id="KW-0418">Kinase</keyword>
<comment type="caution">
    <text evidence="12">The sequence shown here is derived from an EMBL/GenBank/DDBJ whole genome shotgun (WGS) entry which is preliminary data.</text>
</comment>
<organism evidence="12 13">
    <name type="scientific">Microbacterium immunditiarum</name>
    <dbReference type="NCBI Taxonomy" id="337480"/>
    <lineage>
        <taxon>Bacteria</taxon>
        <taxon>Bacillati</taxon>
        <taxon>Actinomycetota</taxon>
        <taxon>Actinomycetes</taxon>
        <taxon>Micrococcales</taxon>
        <taxon>Microbacteriaceae</taxon>
        <taxon>Microbacterium</taxon>
    </lineage>
</organism>
<evidence type="ECO:0000259" key="10">
    <source>
        <dbReference type="Pfam" id="PF07730"/>
    </source>
</evidence>
<dbReference type="EC" id="2.7.13.3" evidence="2"/>
<evidence type="ECO:0000256" key="8">
    <source>
        <dbReference type="ARBA" id="ARBA00023012"/>
    </source>
</evidence>
<dbReference type="Gene3D" id="1.20.5.1930">
    <property type="match status" value="1"/>
</dbReference>
<keyword evidence="5" id="KW-0547">Nucleotide-binding</keyword>
<proteinExistence type="predicted"/>
<feature type="transmembrane region" description="Helical" evidence="9">
    <location>
        <begin position="201"/>
        <end position="221"/>
    </location>
</feature>
<evidence type="ECO:0000256" key="5">
    <source>
        <dbReference type="ARBA" id="ARBA00022741"/>
    </source>
</evidence>
<accession>A0A7Y9GPB4</accession>
<dbReference type="SUPFAM" id="SSF55874">
    <property type="entry name" value="ATPase domain of HSP90 chaperone/DNA topoisomerase II/histidine kinase"/>
    <property type="match status" value="1"/>
</dbReference>
<keyword evidence="8" id="KW-0902">Two-component regulatory system</keyword>
<name>A0A7Y9GPB4_9MICO</name>
<evidence type="ECO:0000256" key="1">
    <source>
        <dbReference type="ARBA" id="ARBA00000085"/>
    </source>
</evidence>
<dbReference type="InterPro" id="IPR011712">
    <property type="entry name" value="Sig_transdc_His_kin_sub3_dim/P"/>
</dbReference>
<evidence type="ECO:0000256" key="3">
    <source>
        <dbReference type="ARBA" id="ARBA00022553"/>
    </source>
</evidence>
<keyword evidence="7" id="KW-0067">ATP-binding</keyword>
<protein>
    <recommendedName>
        <fullName evidence="2">histidine kinase</fullName>
        <ecNumber evidence="2">2.7.13.3</ecNumber>
    </recommendedName>
</protein>
<comment type="catalytic activity">
    <reaction evidence="1">
        <text>ATP + protein L-histidine = ADP + protein N-phospho-L-histidine.</text>
        <dbReference type="EC" id="2.7.13.3"/>
    </reaction>
</comment>
<dbReference type="AlphaFoldDB" id="A0A7Y9GPB4"/>
<dbReference type="Pfam" id="PF13796">
    <property type="entry name" value="Sensor"/>
    <property type="match status" value="1"/>
</dbReference>
<feature type="transmembrane region" description="Helical" evidence="9">
    <location>
        <begin position="140"/>
        <end position="165"/>
    </location>
</feature>
<keyword evidence="3" id="KW-0597">Phosphoprotein</keyword>
<evidence type="ECO:0000313" key="13">
    <source>
        <dbReference type="Proteomes" id="UP000576969"/>
    </source>
</evidence>
<dbReference type="GO" id="GO:0046983">
    <property type="term" value="F:protein dimerization activity"/>
    <property type="evidence" value="ECO:0007669"/>
    <property type="project" value="InterPro"/>
</dbReference>
<dbReference type="PANTHER" id="PTHR24421">
    <property type="entry name" value="NITRATE/NITRITE SENSOR PROTEIN NARX-RELATED"/>
    <property type="match status" value="1"/>
</dbReference>
<dbReference type="InterPro" id="IPR050482">
    <property type="entry name" value="Sensor_HK_TwoCompSys"/>
</dbReference>
<dbReference type="InterPro" id="IPR036890">
    <property type="entry name" value="HATPase_C_sf"/>
</dbReference>
<feature type="transmembrane region" description="Helical" evidence="9">
    <location>
        <begin position="63"/>
        <end position="83"/>
    </location>
</feature>
<dbReference type="GO" id="GO:0000155">
    <property type="term" value="F:phosphorelay sensor kinase activity"/>
    <property type="evidence" value="ECO:0007669"/>
    <property type="project" value="InterPro"/>
</dbReference>
<feature type="domain" description="Putative sensor" evidence="11">
    <location>
        <begin position="38"/>
        <end position="232"/>
    </location>
</feature>
<dbReference type="EMBL" id="JACCBV010000001">
    <property type="protein sequence ID" value="NYE20209.1"/>
    <property type="molecule type" value="Genomic_DNA"/>
</dbReference>
<dbReference type="Gene3D" id="3.30.565.10">
    <property type="entry name" value="Histidine kinase-like ATPase, C-terminal domain"/>
    <property type="match status" value="1"/>
</dbReference>